<feature type="transmembrane region" description="Helical" evidence="2">
    <location>
        <begin position="12"/>
        <end position="32"/>
    </location>
</feature>
<organism evidence="3 4">
    <name type="scientific">Streptomyces yokosukanensis</name>
    <dbReference type="NCBI Taxonomy" id="67386"/>
    <lineage>
        <taxon>Bacteria</taxon>
        <taxon>Bacillati</taxon>
        <taxon>Actinomycetota</taxon>
        <taxon>Actinomycetes</taxon>
        <taxon>Kitasatosporales</taxon>
        <taxon>Streptomycetaceae</taxon>
        <taxon>Streptomyces</taxon>
    </lineage>
</organism>
<comment type="caution">
    <text evidence="3">The sequence shown here is derived from an EMBL/GenBank/DDBJ whole genome shotgun (WGS) entry which is preliminary data.</text>
</comment>
<accession>A0A117Q5V4</accession>
<protein>
    <recommendedName>
        <fullName evidence="5">Mce-associated membrane protein</fullName>
    </recommendedName>
</protein>
<evidence type="ECO:0000256" key="2">
    <source>
        <dbReference type="SAM" id="Phobius"/>
    </source>
</evidence>
<sequence length="226" mass="22930">MELPEENKRTGLLALAVLGVLLVAVLTVFTVFDGSDGGDEGGGSPAPTATTGPGGSGSGSGEAADSGADDAKGGAVDPIMTSAEATAAHEAMAQYMAGLNTYDHTTGTSAWSAPLLRLTTNDTRMKQVTSLPTGKEWATCQAERCSAKGTAVVVRDAIVSSDLVRGSGRSISSLVKVTATRTADGRTTTESNRWLVSVKEVDGRWLVSGFDVFGLGDVGASDDSGA</sequence>
<reference evidence="3 4" key="1">
    <citation type="submission" date="2015-10" db="EMBL/GenBank/DDBJ databases">
        <title>Draft genome sequence of Streptomyces yokosukanensis DSM 40224, type strain for the species Streptomyces yokosukanensis.</title>
        <authorList>
            <person name="Ruckert C."/>
            <person name="Winkler A."/>
            <person name="Kalinowski J."/>
            <person name="Kampfer P."/>
            <person name="Glaeser S."/>
        </authorList>
    </citation>
    <scope>NUCLEOTIDE SEQUENCE [LARGE SCALE GENOMIC DNA]</scope>
    <source>
        <strain evidence="3 4">DSM 40224</strain>
    </source>
</reference>
<evidence type="ECO:0000256" key="1">
    <source>
        <dbReference type="SAM" id="MobiDB-lite"/>
    </source>
</evidence>
<evidence type="ECO:0008006" key="5">
    <source>
        <dbReference type="Google" id="ProtNLM"/>
    </source>
</evidence>
<dbReference type="EMBL" id="LMWN01000001">
    <property type="protein sequence ID" value="KUN10528.1"/>
    <property type="molecule type" value="Genomic_DNA"/>
</dbReference>
<dbReference type="STRING" id="67386.AQI95_02120"/>
<proteinExistence type="predicted"/>
<keyword evidence="2" id="KW-0812">Transmembrane</keyword>
<dbReference type="OrthoDB" id="4237257at2"/>
<gene>
    <name evidence="3" type="ORF">AQI95_02120</name>
</gene>
<evidence type="ECO:0000313" key="4">
    <source>
        <dbReference type="Proteomes" id="UP000053127"/>
    </source>
</evidence>
<dbReference type="AlphaFoldDB" id="A0A117Q5V4"/>
<feature type="region of interest" description="Disordered" evidence="1">
    <location>
        <begin position="36"/>
        <end position="76"/>
    </location>
</feature>
<dbReference type="RefSeq" id="WP_067116238.1">
    <property type="nucleotide sequence ID" value="NZ_KQ948206.1"/>
</dbReference>
<dbReference type="Proteomes" id="UP000053127">
    <property type="component" value="Unassembled WGS sequence"/>
</dbReference>
<evidence type="ECO:0000313" key="3">
    <source>
        <dbReference type="EMBL" id="KUN10528.1"/>
    </source>
</evidence>
<keyword evidence="4" id="KW-1185">Reference proteome</keyword>
<keyword evidence="2" id="KW-0472">Membrane</keyword>
<keyword evidence="2" id="KW-1133">Transmembrane helix</keyword>
<name>A0A117Q5V4_9ACTN</name>